<accession>A0A2M8EQ19</accession>
<dbReference type="AlphaFoldDB" id="A0A2M8EQ19"/>
<protein>
    <recommendedName>
        <fullName evidence="2">Xaa-Pro dipeptidyl-peptidase-like domain-containing protein</fullName>
    </recommendedName>
</protein>
<dbReference type="Proteomes" id="UP000230251">
    <property type="component" value="Unassembled WGS sequence"/>
</dbReference>
<dbReference type="Gene3D" id="3.40.50.1820">
    <property type="entry name" value="alpha/beta hydrolase"/>
    <property type="match status" value="1"/>
</dbReference>
<organism evidence="3 4">
    <name type="scientific">Candidatus Uhrbacteria bacterium CG_4_9_14_0_2_um_filter_41_50</name>
    <dbReference type="NCBI Taxonomy" id="1975031"/>
    <lineage>
        <taxon>Bacteria</taxon>
        <taxon>Candidatus Uhriibacteriota</taxon>
    </lineage>
</organism>
<proteinExistence type="predicted"/>
<gene>
    <name evidence="3" type="ORF">CO057_00610</name>
</gene>
<dbReference type="EMBL" id="PFSI01000014">
    <property type="protein sequence ID" value="PJC24836.1"/>
    <property type="molecule type" value="Genomic_DNA"/>
</dbReference>
<sequence>MKTQNSILYVIITLVGIALIGVIILLSLPDSKTEYTTTATVDAQLNFVGPLQEDESIALWEGSIVNPTTDDLQSVRVYVPQGENLPAVILIPGGVGNGADFEKDNGEYPSDVRTIAEAGFVTAVYDPLGRGKSEGEINFQGLEDQDGLSEVIRLVQNMPEVNSKNVGLASFSYGVTAAAGVLARYPELALKFWSDWEGPSSRSFTNPGCAGSLSNNALPTPGSFACNDDEHWLGREAAESVKFARVDSYWRTQTLDDHVQNTYGHTVEMVNNAILNPDILHVFLNDMTENTLVTEETVEPVPNGPHLILYIIPHLKEMAGL</sequence>
<reference evidence="4" key="1">
    <citation type="submission" date="2017-09" db="EMBL/GenBank/DDBJ databases">
        <title>Depth-based differentiation of microbial function through sediment-hosted aquifers and enrichment of novel symbionts in the deep terrestrial subsurface.</title>
        <authorList>
            <person name="Probst A.J."/>
            <person name="Ladd B."/>
            <person name="Jarett J.K."/>
            <person name="Geller-Mcgrath D.E."/>
            <person name="Sieber C.M.K."/>
            <person name="Emerson J.B."/>
            <person name="Anantharaman K."/>
            <person name="Thomas B.C."/>
            <person name="Malmstrom R."/>
            <person name="Stieglmeier M."/>
            <person name="Klingl A."/>
            <person name="Woyke T."/>
            <person name="Ryan C.M."/>
            <person name="Banfield J.F."/>
        </authorList>
    </citation>
    <scope>NUCLEOTIDE SEQUENCE [LARGE SCALE GENOMIC DNA]</scope>
</reference>
<dbReference type="Pfam" id="PF02129">
    <property type="entry name" value="Peptidase_S15"/>
    <property type="match status" value="1"/>
</dbReference>
<comment type="caution">
    <text evidence="3">The sequence shown here is derived from an EMBL/GenBank/DDBJ whole genome shotgun (WGS) entry which is preliminary data.</text>
</comment>
<dbReference type="SUPFAM" id="SSF53474">
    <property type="entry name" value="alpha/beta-Hydrolases"/>
    <property type="match status" value="1"/>
</dbReference>
<evidence type="ECO:0000256" key="1">
    <source>
        <dbReference type="SAM" id="Phobius"/>
    </source>
</evidence>
<evidence type="ECO:0000313" key="4">
    <source>
        <dbReference type="Proteomes" id="UP000230251"/>
    </source>
</evidence>
<name>A0A2M8EQ19_9BACT</name>
<keyword evidence="1" id="KW-0472">Membrane</keyword>
<feature type="transmembrane region" description="Helical" evidence="1">
    <location>
        <begin position="7"/>
        <end position="28"/>
    </location>
</feature>
<evidence type="ECO:0000313" key="3">
    <source>
        <dbReference type="EMBL" id="PJC24836.1"/>
    </source>
</evidence>
<feature type="domain" description="Xaa-Pro dipeptidyl-peptidase-like" evidence="2">
    <location>
        <begin position="74"/>
        <end position="186"/>
    </location>
</feature>
<dbReference type="InterPro" id="IPR000383">
    <property type="entry name" value="Xaa-Pro-like_dom"/>
</dbReference>
<keyword evidence="1" id="KW-1133">Transmembrane helix</keyword>
<evidence type="ECO:0000259" key="2">
    <source>
        <dbReference type="Pfam" id="PF02129"/>
    </source>
</evidence>
<dbReference type="GO" id="GO:0016787">
    <property type="term" value="F:hydrolase activity"/>
    <property type="evidence" value="ECO:0007669"/>
    <property type="project" value="InterPro"/>
</dbReference>
<keyword evidence="1" id="KW-0812">Transmembrane</keyword>
<dbReference type="InterPro" id="IPR029058">
    <property type="entry name" value="AB_hydrolase_fold"/>
</dbReference>